<dbReference type="EMBL" id="SODV01000002">
    <property type="protein sequence ID" value="TDW97084.1"/>
    <property type="molecule type" value="Genomic_DNA"/>
</dbReference>
<evidence type="ECO:0000256" key="1">
    <source>
        <dbReference type="ARBA" id="ARBA00004141"/>
    </source>
</evidence>
<dbReference type="GO" id="GO:0030416">
    <property type="term" value="P:methylamine metabolic process"/>
    <property type="evidence" value="ECO:0007669"/>
    <property type="project" value="InterPro"/>
</dbReference>
<evidence type="ECO:0000313" key="7">
    <source>
        <dbReference type="EMBL" id="TDW97084.1"/>
    </source>
</evidence>
<feature type="domain" description="Methylamine utilisation protein MauE" evidence="6">
    <location>
        <begin position="17"/>
        <end position="146"/>
    </location>
</feature>
<feature type="transmembrane region" description="Helical" evidence="5">
    <location>
        <begin position="12"/>
        <end position="33"/>
    </location>
</feature>
<dbReference type="Pfam" id="PF07291">
    <property type="entry name" value="MauE"/>
    <property type="match status" value="1"/>
</dbReference>
<organism evidence="7 8">
    <name type="scientific">Dinghuibacter silviterrae</name>
    <dbReference type="NCBI Taxonomy" id="1539049"/>
    <lineage>
        <taxon>Bacteria</taxon>
        <taxon>Pseudomonadati</taxon>
        <taxon>Bacteroidota</taxon>
        <taxon>Chitinophagia</taxon>
        <taxon>Chitinophagales</taxon>
        <taxon>Chitinophagaceae</taxon>
        <taxon>Dinghuibacter</taxon>
    </lineage>
</organism>
<keyword evidence="4 5" id="KW-0472">Membrane</keyword>
<reference evidence="7 8" key="1">
    <citation type="submission" date="2019-03" db="EMBL/GenBank/DDBJ databases">
        <title>Genomic Encyclopedia of Type Strains, Phase IV (KMG-IV): sequencing the most valuable type-strain genomes for metagenomic binning, comparative biology and taxonomic classification.</title>
        <authorList>
            <person name="Goeker M."/>
        </authorList>
    </citation>
    <scope>NUCLEOTIDE SEQUENCE [LARGE SCALE GENOMIC DNA]</scope>
    <source>
        <strain evidence="7 8">DSM 100059</strain>
    </source>
</reference>
<keyword evidence="8" id="KW-1185">Reference proteome</keyword>
<sequence length="158" mass="17674">MHPSLYWFNLYVMKRALILNLIVLFFIALFGYAAFSKLATYQVFETQLAQSPFITGFASVIVWALPATELLVAATLMAGILKTTYLYIGMFGSLFLMAMFTSYIAMMLGFSFYIPCSCGGILSKMSWTTHLFFNIFSTTLAIVALLLVPLVPQPVRSK</sequence>
<comment type="caution">
    <text evidence="7">The sequence shown here is derived from an EMBL/GenBank/DDBJ whole genome shotgun (WGS) entry which is preliminary data.</text>
</comment>
<proteinExistence type="predicted"/>
<name>A0A4R8DIG0_9BACT</name>
<evidence type="ECO:0000256" key="5">
    <source>
        <dbReference type="SAM" id="Phobius"/>
    </source>
</evidence>
<accession>A0A4R8DIG0</accession>
<evidence type="ECO:0000256" key="4">
    <source>
        <dbReference type="ARBA" id="ARBA00023136"/>
    </source>
</evidence>
<feature type="transmembrane region" description="Helical" evidence="5">
    <location>
        <begin position="85"/>
        <end position="111"/>
    </location>
</feature>
<evidence type="ECO:0000313" key="8">
    <source>
        <dbReference type="Proteomes" id="UP000294498"/>
    </source>
</evidence>
<feature type="transmembrane region" description="Helical" evidence="5">
    <location>
        <begin position="131"/>
        <end position="151"/>
    </location>
</feature>
<keyword evidence="2 5" id="KW-0812">Transmembrane</keyword>
<dbReference type="GO" id="GO:0016020">
    <property type="term" value="C:membrane"/>
    <property type="evidence" value="ECO:0007669"/>
    <property type="project" value="UniProtKB-SubCell"/>
</dbReference>
<gene>
    <name evidence="7" type="ORF">EDB95_4924</name>
</gene>
<protein>
    <recommendedName>
        <fullName evidence="6">Methylamine utilisation protein MauE domain-containing protein</fullName>
    </recommendedName>
</protein>
<dbReference type="Proteomes" id="UP000294498">
    <property type="component" value="Unassembled WGS sequence"/>
</dbReference>
<evidence type="ECO:0000256" key="3">
    <source>
        <dbReference type="ARBA" id="ARBA00022989"/>
    </source>
</evidence>
<dbReference type="AlphaFoldDB" id="A0A4R8DIG0"/>
<comment type="subcellular location">
    <subcellularLocation>
        <location evidence="1">Membrane</location>
        <topology evidence="1">Multi-pass membrane protein</topology>
    </subcellularLocation>
</comment>
<evidence type="ECO:0000259" key="6">
    <source>
        <dbReference type="Pfam" id="PF07291"/>
    </source>
</evidence>
<feature type="transmembrane region" description="Helical" evidence="5">
    <location>
        <begin position="53"/>
        <end position="78"/>
    </location>
</feature>
<keyword evidence="3 5" id="KW-1133">Transmembrane helix</keyword>
<evidence type="ECO:0000256" key="2">
    <source>
        <dbReference type="ARBA" id="ARBA00022692"/>
    </source>
</evidence>
<dbReference type="InterPro" id="IPR009908">
    <property type="entry name" value="Methylamine_util_MauE"/>
</dbReference>